<dbReference type="InterPro" id="IPR036052">
    <property type="entry name" value="TrpB-like_PALP_sf"/>
</dbReference>
<dbReference type="InterPro" id="IPR001926">
    <property type="entry name" value="TrpB-like_PALP"/>
</dbReference>
<dbReference type="AlphaFoldDB" id="A0A521BD51"/>
<accession>A0A521BD51</accession>
<feature type="domain" description="Tryptophan synthase beta chain-like PALP" evidence="3">
    <location>
        <begin position="37"/>
        <end position="343"/>
    </location>
</feature>
<reference evidence="4 5" key="1">
    <citation type="submission" date="2017-05" db="EMBL/GenBank/DDBJ databases">
        <authorList>
            <person name="Varghese N."/>
            <person name="Submissions S."/>
        </authorList>
    </citation>
    <scope>NUCLEOTIDE SEQUENCE [LARGE SCALE GENOMIC DNA]</scope>
    <source>
        <strain evidence="4 5">DSM 28009</strain>
    </source>
</reference>
<gene>
    <name evidence="4" type="ORF">SAMN06265380_101773</name>
</gene>
<comment type="cofactor">
    <cofactor evidence="1">
        <name>pyridoxal 5'-phosphate</name>
        <dbReference type="ChEBI" id="CHEBI:597326"/>
    </cofactor>
</comment>
<keyword evidence="2" id="KW-0663">Pyridoxal phosphate</keyword>
<evidence type="ECO:0000313" key="4">
    <source>
        <dbReference type="EMBL" id="SMO45003.1"/>
    </source>
</evidence>
<dbReference type="SUPFAM" id="SSF53686">
    <property type="entry name" value="Tryptophan synthase beta subunit-like PLP-dependent enzymes"/>
    <property type="match status" value="1"/>
</dbReference>
<dbReference type="Proteomes" id="UP000319555">
    <property type="component" value="Unassembled WGS sequence"/>
</dbReference>
<sequence>MKLSSNPHRGKEKLIPDAPFPSINAARVADLLTVCPAAAETNLVEAKDLANVADLWVKDERGRMNLGSFKALGAAYVIARHAADLAQTPDKSTLRGKTYVTASAGNHGMSVAAGARIFGADAVVYIAETVPESFAERLRAQKARVVRQGTDYAASMEAAGKAAQDNGWTLLSDSSWDGYYELPHTLMEGYLQMAAEAVRQCPNAPTHIILQAGVGGLAGSVAAYARHAWGDGPKIIVVEPEAAPALQASIEAGTCVFADGPDSIMGRLDCKEPSLIALNGLARDADCFLTLSDDDVVRYLPAMAEAGLATTASGGAGVAAAMNADVCEALNIGSDAQVLCILSEVPD</sequence>
<dbReference type="OrthoDB" id="34584at2"/>
<protein>
    <submittedName>
        <fullName evidence="4">Diaminopropionate ammonia-lyase</fullName>
    </submittedName>
</protein>
<evidence type="ECO:0000313" key="5">
    <source>
        <dbReference type="Proteomes" id="UP000319555"/>
    </source>
</evidence>
<dbReference type="PANTHER" id="PTHR42937">
    <property type="match status" value="1"/>
</dbReference>
<evidence type="ECO:0000259" key="3">
    <source>
        <dbReference type="Pfam" id="PF00291"/>
    </source>
</evidence>
<organism evidence="4 5">
    <name type="scientific">Ruegeria faecimaris</name>
    <dbReference type="NCBI Taxonomy" id="686389"/>
    <lineage>
        <taxon>Bacteria</taxon>
        <taxon>Pseudomonadati</taxon>
        <taxon>Pseudomonadota</taxon>
        <taxon>Alphaproteobacteria</taxon>
        <taxon>Rhodobacterales</taxon>
        <taxon>Roseobacteraceae</taxon>
        <taxon>Ruegeria</taxon>
    </lineage>
</organism>
<evidence type="ECO:0000256" key="1">
    <source>
        <dbReference type="ARBA" id="ARBA00001933"/>
    </source>
</evidence>
<dbReference type="GO" id="GO:0016829">
    <property type="term" value="F:lyase activity"/>
    <property type="evidence" value="ECO:0007669"/>
    <property type="project" value="UniProtKB-KW"/>
</dbReference>
<dbReference type="Gene3D" id="3.40.50.1100">
    <property type="match status" value="2"/>
</dbReference>
<keyword evidence="4" id="KW-0456">Lyase</keyword>
<dbReference type="PANTHER" id="PTHR42937:SF1">
    <property type="entry name" value="DIAMINOPROPIONATE AMMONIA-LYASE"/>
    <property type="match status" value="1"/>
</dbReference>
<dbReference type="RefSeq" id="WP_142634176.1">
    <property type="nucleotide sequence ID" value="NZ_FXTE01000001.1"/>
</dbReference>
<keyword evidence="5" id="KW-1185">Reference proteome</keyword>
<dbReference type="EMBL" id="FXTE01000001">
    <property type="protein sequence ID" value="SMO45003.1"/>
    <property type="molecule type" value="Genomic_DNA"/>
</dbReference>
<evidence type="ECO:0000256" key="2">
    <source>
        <dbReference type="ARBA" id="ARBA00022898"/>
    </source>
</evidence>
<name>A0A521BD51_9RHOB</name>
<proteinExistence type="predicted"/>
<dbReference type="Pfam" id="PF00291">
    <property type="entry name" value="PALP"/>
    <property type="match status" value="1"/>
</dbReference>